<name>A0A1G6GRH6_9GAMM</name>
<reference evidence="2" key="1">
    <citation type="submission" date="2016-09" db="EMBL/GenBank/DDBJ databases">
        <authorList>
            <person name="Varghese N."/>
            <person name="Submissions S."/>
        </authorList>
    </citation>
    <scope>NUCLEOTIDE SEQUENCE [LARGE SCALE GENOMIC DNA]</scope>
    <source>
        <strain evidence="2">ANC 4667</strain>
    </source>
</reference>
<gene>
    <name evidence="1" type="ORF">SAMN05421732_101246</name>
</gene>
<protein>
    <recommendedName>
        <fullName evidence="3">Acetyltransferase (GNAT) domain-containing protein</fullName>
    </recommendedName>
</protein>
<sequence length="243" mass="28846">MRITETIVDFAKLASEEKHRFFKVICEFDRQIFPDSCEEEIYNFVYDQDAVSVLVVHYYHKDTRVGQNIIPVLKLSLEGQPIFVVSYRASILPAYRKGNRTLKTAIRVAINHRIRHPVIPLWFVPTIIQPKIYTYFASRSQHFFPRVGKEIPQQYLTVLQKIQQRKSEVQKRREDIFVYPHVMPQTTPEHIQRLRNKATPHSNFFMQHVPDYFDGMGLLCICKLDLQTILETLFNLFIDRKVY</sequence>
<organism evidence="1 2">
    <name type="scientific">Acinetobacter kookii</name>
    <dbReference type="NCBI Taxonomy" id="1226327"/>
    <lineage>
        <taxon>Bacteria</taxon>
        <taxon>Pseudomonadati</taxon>
        <taxon>Pseudomonadota</taxon>
        <taxon>Gammaproteobacteria</taxon>
        <taxon>Moraxellales</taxon>
        <taxon>Moraxellaceae</taxon>
        <taxon>Acinetobacter</taxon>
    </lineage>
</organism>
<evidence type="ECO:0008006" key="3">
    <source>
        <dbReference type="Google" id="ProtNLM"/>
    </source>
</evidence>
<dbReference type="OrthoDB" id="6703836at2"/>
<dbReference type="Proteomes" id="UP000243468">
    <property type="component" value="Unassembled WGS sequence"/>
</dbReference>
<proteinExistence type="predicted"/>
<evidence type="ECO:0000313" key="2">
    <source>
        <dbReference type="Proteomes" id="UP000243468"/>
    </source>
</evidence>
<dbReference type="AlphaFoldDB" id="A0A1G6GRH6"/>
<accession>A0A1G6GRH6</accession>
<keyword evidence="2" id="KW-1185">Reference proteome</keyword>
<evidence type="ECO:0000313" key="1">
    <source>
        <dbReference type="EMBL" id="SDB84499.1"/>
    </source>
</evidence>
<dbReference type="RefSeq" id="WP_092818336.1">
    <property type="nucleotide sequence ID" value="NZ_BAABKJ010000006.1"/>
</dbReference>
<dbReference type="EMBL" id="FMYO01000001">
    <property type="protein sequence ID" value="SDB84499.1"/>
    <property type="molecule type" value="Genomic_DNA"/>
</dbReference>